<feature type="binding site" evidence="7">
    <location>
        <position position="195"/>
    </location>
    <ligand>
        <name>L-aspartate</name>
        <dbReference type="ChEBI" id="CHEBI:29991"/>
    </ligand>
</feature>
<dbReference type="PROSITE" id="PS50862">
    <property type="entry name" value="AA_TRNA_LIGASE_II"/>
    <property type="match status" value="1"/>
</dbReference>
<dbReference type="GO" id="GO:0004815">
    <property type="term" value="F:aspartate-tRNA ligase activity"/>
    <property type="evidence" value="ECO:0007669"/>
    <property type="project" value="UniProtKB-UniRule"/>
</dbReference>
<evidence type="ECO:0000256" key="5">
    <source>
        <dbReference type="ARBA" id="ARBA00022917"/>
    </source>
</evidence>
<keyword evidence="6 7" id="KW-0030">Aminoacyl-tRNA synthetase</keyword>
<dbReference type="Pfam" id="PF01336">
    <property type="entry name" value="tRNA_anti-codon"/>
    <property type="match status" value="1"/>
</dbReference>
<dbReference type="InterPro" id="IPR002312">
    <property type="entry name" value="Asp/Asn-tRNA-synth_IIb"/>
</dbReference>
<dbReference type="STRING" id="112901.SAMN04488500_105266"/>
<evidence type="ECO:0000313" key="10">
    <source>
        <dbReference type="Proteomes" id="UP000192738"/>
    </source>
</evidence>
<name>A0A1W2AH75_9FIRM</name>
<dbReference type="Proteomes" id="UP000192738">
    <property type="component" value="Unassembled WGS sequence"/>
</dbReference>
<accession>A0A1W2AH75</accession>
<dbReference type="SUPFAM" id="SSF55261">
    <property type="entry name" value="GAD domain-like"/>
    <property type="match status" value="1"/>
</dbReference>
<comment type="subunit">
    <text evidence="7">Homodimer.</text>
</comment>
<dbReference type="CDD" id="cd04317">
    <property type="entry name" value="EcAspRS_like_N"/>
    <property type="match status" value="1"/>
</dbReference>
<sequence length="609" mass="69021">MAQIETADYETISAIDTMQGLKRTHACNDLNQDHTGQEVILCGWVSRRRDHGGLIFIDLRDRSGIVQVVFSSDVNKDAFVKAEMVRNEYVLAVRGTVKVRSEGTINPNMDTGTIEVYGSELKILNMAKTSPFYIQDNIEVDEILRLKYRYLDLRRPEMQKDLMLRHRVAKSMRDFLDQHRFLEVETPILTKSSPEGARDYLVPSRVNPGKFYALPQSPQIYKQLLMVAGMERYFQIARCFRDEDLRADRQPEFTQLDIEMSFIDREDIISLMEQMVAHIFKEGIGAEVPASFVRLSYDEAMARYGSDKPDLRFGMELVDLSGIFKDSGFKVFDTVLANGGQVKAINVKGYANAPRRELDGLVDYVATYGAKGLAWICYTDEGLKSPITKFFSEDTISKMTALTQAETGDLLLFVADKPKVVAAALGQLRLEMGRRLNLIDPDKLTFLWVIDFPMFEYDEEDKRWVAMHHPFTSPRDEDVQYLGNDPGKIKAKAYDLVLNGIELGGGSIRIYNRSIQEKVFTAIGLTPEEAIDKFGYLLEAFEYGTPPHGGIAFGLDRLVMLMAKRASIRDVIAFPKTQSASDMMMQAPSEVGPRQLKELFIKSDVVTKK</sequence>
<dbReference type="InterPro" id="IPR004524">
    <property type="entry name" value="Asp-tRNA-ligase_1"/>
</dbReference>
<dbReference type="GO" id="GO:0003676">
    <property type="term" value="F:nucleic acid binding"/>
    <property type="evidence" value="ECO:0007669"/>
    <property type="project" value="InterPro"/>
</dbReference>
<dbReference type="GO" id="GO:0016740">
    <property type="term" value="F:transferase activity"/>
    <property type="evidence" value="ECO:0007669"/>
    <property type="project" value="UniProtKB-ARBA"/>
</dbReference>
<dbReference type="GO" id="GO:0006422">
    <property type="term" value="P:aspartyl-tRNA aminoacylation"/>
    <property type="evidence" value="ECO:0007669"/>
    <property type="project" value="UniProtKB-UniRule"/>
</dbReference>
<comment type="catalytic activity">
    <reaction evidence="7">
        <text>tRNA(Asx) + L-aspartate + ATP = L-aspartyl-tRNA(Asx) + AMP + diphosphate</text>
        <dbReference type="Rhea" id="RHEA:18349"/>
        <dbReference type="Rhea" id="RHEA-COMP:9710"/>
        <dbReference type="Rhea" id="RHEA-COMP:9711"/>
        <dbReference type="ChEBI" id="CHEBI:29991"/>
        <dbReference type="ChEBI" id="CHEBI:30616"/>
        <dbReference type="ChEBI" id="CHEBI:33019"/>
        <dbReference type="ChEBI" id="CHEBI:78442"/>
        <dbReference type="ChEBI" id="CHEBI:78516"/>
        <dbReference type="ChEBI" id="CHEBI:456215"/>
        <dbReference type="EC" id="6.1.1.23"/>
    </reaction>
</comment>
<gene>
    <name evidence="7" type="primary">aspS</name>
    <name evidence="9" type="ORF">SAMN04488500_105266</name>
</gene>
<dbReference type="InterPro" id="IPR047089">
    <property type="entry name" value="Asp-tRNA-ligase_1_N"/>
</dbReference>
<feature type="binding site" evidence="7">
    <location>
        <begin position="241"/>
        <end position="243"/>
    </location>
    <ligand>
        <name>ATP</name>
        <dbReference type="ChEBI" id="CHEBI:30616"/>
    </ligand>
</feature>
<dbReference type="InterPro" id="IPR004364">
    <property type="entry name" value="Aa-tRNA-synt_II"/>
</dbReference>
<dbReference type="InterPro" id="IPR045864">
    <property type="entry name" value="aa-tRNA-synth_II/BPL/LPL"/>
</dbReference>
<dbReference type="InterPro" id="IPR029351">
    <property type="entry name" value="GAD_dom"/>
</dbReference>
<dbReference type="InterPro" id="IPR004115">
    <property type="entry name" value="GAD-like_sf"/>
</dbReference>
<feature type="binding site" evidence="7">
    <location>
        <position position="502"/>
    </location>
    <ligand>
        <name>ATP</name>
        <dbReference type="ChEBI" id="CHEBI:30616"/>
    </ligand>
</feature>
<comment type="similarity">
    <text evidence="1 7">Belongs to the class-II aminoacyl-tRNA synthetase family. Type 1 subfamily.</text>
</comment>
<comment type="function">
    <text evidence="7">Aspartyl-tRNA synthetase with relaxed tRNA specificity since it is able to aspartylate not only its cognate tRNA(Asp) but also tRNA(Asn). Reaction proceeds in two steps: L-aspartate is first activated by ATP to form Asp-AMP and then transferred to the acceptor end of tRNA(Asp/Asn).</text>
</comment>
<evidence type="ECO:0000256" key="7">
    <source>
        <dbReference type="HAMAP-Rule" id="MF_00044"/>
    </source>
</evidence>
<feature type="region of interest" description="Aspartate" evidence="7">
    <location>
        <begin position="219"/>
        <end position="222"/>
    </location>
</feature>
<dbReference type="Pfam" id="PF02938">
    <property type="entry name" value="GAD"/>
    <property type="match status" value="1"/>
</dbReference>
<organism evidence="9 10">
    <name type="scientific">Sporomusa malonica</name>
    <dbReference type="NCBI Taxonomy" id="112901"/>
    <lineage>
        <taxon>Bacteria</taxon>
        <taxon>Bacillati</taxon>
        <taxon>Bacillota</taxon>
        <taxon>Negativicutes</taxon>
        <taxon>Selenomonadales</taxon>
        <taxon>Sporomusaceae</taxon>
        <taxon>Sporomusa</taxon>
    </lineage>
</organism>
<protein>
    <recommendedName>
        <fullName evidence="7">Aspartate--tRNA(Asp/Asn) ligase</fullName>
        <ecNumber evidence="7">6.1.1.23</ecNumber>
    </recommendedName>
    <alternativeName>
        <fullName evidence="7">Aspartyl-tRNA synthetase</fullName>
        <shortName evidence="7">AspRS</shortName>
    </alternativeName>
    <alternativeName>
        <fullName evidence="7">Non-discriminating aspartyl-tRNA synthetase</fullName>
        <shortName evidence="7">ND-AspRS</shortName>
    </alternativeName>
</protein>
<dbReference type="InterPro" id="IPR047090">
    <property type="entry name" value="AspRS_core"/>
</dbReference>
<dbReference type="PANTHER" id="PTHR22594:SF5">
    <property type="entry name" value="ASPARTATE--TRNA LIGASE, MITOCHONDRIAL"/>
    <property type="match status" value="1"/>
</dbReference>
<dbReference type="GO" id="GO:0140096">
    <property type="term" value="F:catalytic activity, acting on a protein"/>
    <property type="evidence" value="ECO:0007669"/>
    <property type="project" value="UniProtKB-ARBA"/>
</dbReference>
<dbReference type="InterPro" id="IPR004365">
    <property type="entry name" value="NA-bd_OB_tRNA"/>
</dbReference>
<proteinExistence type="inferred from homology"/>
<evidence type="ECO:0000259" key="8">
    <source>
        <dbReference type="PROSITE" id="PS50862"/>
    </source>
</evidence>
<dbReference type="Gene3D" id="3.30.930.10">
    <property type="entry name" value="Bira Bifunctional Protein, Domain 2"/>
    <property type="match status" value="1"/>
</dbReference>
<dbReference type="GO" id="GO:0050560">
    <property type="term" value="F:aspartate-tRNA(Asn) ligase activity"/>
    <property type="evidence" value="ECO:0007669"/>
    <property type="project" value="UniProtKB-EC"/>
</dbReference>
<keyword evidence="7" id="KW-0963">Cytoplasm</keyword>
<feature type="binding site" evidence="7">
    <location>
        <position position="509"/>
    </location>
    <ligand>
        <name>L-aspartate</name>
        <dbReference type="ChEBI" id="CHEBI:29991"/>
    </ligand>
</feature>
<evidence type="ECO:0000256" key="3">
    <source>
        <dbReference type="ARBA" id="ARBA00022741"/>
    </source>
</evidence>
<dbReference type="Gene3D" id="3.30.1360.30">
    <property type="entry name" value="GAD-like domain"/>
    <property type="match status" value="1"/>
</dbReference>
<dbReference type="GO" id="GO:0005524">
    <property type="term" value="F:ATP binding"/>
    <property type="evidence" value="ECO:0007669"/>
    <property type="project" value="UniProtKB-UniRule"/>
</dbReference>
<keyword evidence="5 7" id="KW-0648">Protein biosynthesis</keyword>
<feature type="binding site" evidence="7">
    <location>
        <position position="241"/>
    </location>
    <ligand>
        <name>L-aspartate</name>
        <dbReference type="ChEBI" id="CHEBI:29991"/>
    </ligand>
</feature>
<dbReference type="Gene3D" id="2.40.50.140">
    <property type="entry name" value="Nucleic acid-binding proteins"/>
    <property type="match status" value="1"/>
</dbReference>
<comment type="subcellular location">
    <subcellularLocation>
        <location evidence="7">Cytoplasm</location>
    </subcellularLocation>
</comment>
<dbReference type="EMBL" id="FWXI01000005">
    <property type="protein sequence ID" value="SMC59618.1"/>
    <property type="molecule type" value="Genomic_DNA"/>
</dbReference>
<dbReference type="InterPro" id="IPR006195">
    <property type="entry name" value="aa-tRNA-synth_II"/>
</dbReference>
<dbReference type="CDD" id="cd00777">
    <property type="entry name" value="AspRS_core"/>
    <property type="match status" value="1"/>
</dbReference>
<dbReference type="InterPro" id="IPR012340">
    <property type="entry name" value="NA-bd_OB-fold"/>
</dbReference>
<feature type="binding site" evidence="7">
    <location>
        <begin position="554"/>
        <end position="557"/>
    </location>
    <ligand>
        <name>ATP</name>
        <dbReference type="ChEBI" id="CHEBI:30616"/>
    </ligand>
</feature>
<dbReference type="EC" id="6.1.1.23" evidence="7"/>
<dbReference type="GO" id="GO:0005737">
    <property type="term" value="C:cytoplasm"/>
    <property type="evidence" value="ECO:0007669"/>
    <property type="project" value="UniProtKB-SubCell"/>
</dbReference>
<dbReference type="PANTHER" id="PTHR22594">
    <property type="entry name" value="ASPARTYL/LYSYL-TRNA SYNTHETASE"/>
    <property type="match status" value="1"/>
</dbReference>
<dbReference type="Pfam" id="PF00152">
    <property type="entry name" value="tRNA-synt_2"/>
    <property type="match status" value="1"/>
</dbReference>
<keyword evidence="4 7" id="KW-0067">ATP-binding</keyword>
<feature type="binding site" evidence="7">
    <location>
        <position position="250"/>
    </location>
    <ligand>
        <name>ATP</name>
        <dbReference type="ChEBI" id="CHEBI:30616"/>
    </ligand>
</feature>
<keyword evidence="10" id="KW-1185">Reference proteome</keyword>
<dbReference type="AlphaFoldDB" id="A0A1W2AH75"/>
<evidence type="ECO:0000256" key="4">
    <source>
        <dbReference type="ARBA" id="ARBA00022840"/>
    </source>
</evidence>
<dbReference type="SUPFAM" id="SSF55681">
    <property type="entry name" value="Class II aaRS and biotin synthetases"/>
    <property type="match status" value="1"/>
</dbReference>
<reference evidence="9 10" key="1">
    <citation type="submission" date="2017-04" db="EMBL/GenBank/DDBJ databases">
        <authorList>
            <person name="Afonso C.L."/>
            <person name="Miller P.J."/>
            <person name="Scott M.A."/>
            <person name="Spackman E."/>
            <person name="Goraichik I."/>
            <person name="Dimitrov K.M."/>
            <person name="Suarez D.L."/>
            <person name="Swayne D.E."/>
        </authorList>
    </citation>
    <scope>NUCLEOTIDE SEQUENCE [LARGE SCALE GENOMIC DNA]</scope>
    <source>
        <strain evidence="9 10">DSM 5090</strain>
    </source>
</reference>
<dbReference type="PRINTS" id="PR01042">
    <property type="entry name" value="TRNASYNTHASP"/>
</dbReference>
<dbReference type="HAMAP" id="MF_00044">
    <property type="entry name" value="Asp_tRNA_synth_type1"/>
    <property type="match status" value="1"/>
</dbReference>
<evidence type="ECO:0000256" key="1">
    <source>
        <dbReference type="ARBA" id="ARBA00006303"/>
    </source>
</evidence>
<feature type="binding site" evidence="7">
    <location>
        <position position="468"/>
    </location>
    <ligand>
        <name>L-aspartate</name>
        <dbReference type="ChEBI" id="CHEBI:29991"/>
    </ligand>
</feature>
<keyword evidence="3 7" id="KW-0547">Nucleotide-binding</keyword>
<feature type="site" description="Important for tRNA non-discrimination" evidence="7">
    <location>
        <position position="103"/>
    </location>
</feature>
<evidence type="ECO:0000256" key="2">
    <source>
        <dbReference type="ARBA" id="ARBA00022598"/>
    </source>
</evidence>
<evidence type="ECO:0000313" key="9">
    <source>
        <dbReference type="EMBL" id="SMC59618.1"/>
    </source>
</evidence>
<keyword evidence="2 7" id="KW-0436">Ligase</keyword>
<evidence type="ECO:0000256" key="6">
    <source>
        <dbReference type="ARBA" id="ARBA00023146"/>
    </source>
</evidence>
<dbReference type="SUPFAM" id="SSF50249">
    <property type="entry name" value="Nucleic acid-binding proteins"/>
    <property type="match status" value="1"/>
</dbReference>
<feature type="site" description="Important for tRNA non-discrimination" evidence="7">
    <location>
        <position position="51"/>
    </location>
</feature>
<dbReference type="NCBIfam" id="TIGR00459">
    <property type="entry name" value="aspS_bact"/>
    <property type="match status" value="1"/>
</dbReference>
<dbReference type="NCBIfam" id="NF001750">
    <property type="entry name" value="PRK00476.1"/>
    <property type="match status" value="1"/>
</dbReference>
<feature type="domain" description="Aminoacyl-transfer RNA synthetases class-II family profile" evidence="8">
    <location>
        <begin position="162"/>
        <end position="588"/>
    </location>
</feature>